<gene>
    <name evidence="3" type="ORF">ACG00Y_02975</name>
</gene>
<sequence length="331" mass="37054">MTSGQHIDGVLVQWGERLFYPGNRIVRSAPLPRLDGMLRRKAAVIRKRIEATVRRAPQVMIKVTGGGRGMAAIAAHFRYISKNGKLEIEDDREVVRTGKEAVRDLAEQWRYGGSLIPEEGHRREAFNIMLSMPAGTNATLLQKAAREFAQTELAGHRYVMVLHEHQANPHVHLSVRAEAASGKRLNPRKADLQRWRETFAEKLRGWGIEAEATRQASRGESRNFEPLWRIKAKEEGRLRTASVAMKTGRAGTLSRADAMVSWAHIMKALAASEVAEDRQLAERVAAFVRGTTFVREQFGQGSKVPLRQHRPSNELSPPGVGRSRPSPDISR</sequence>
<dbReference type="RefSeq" id="WP_394475824.1">
    <property type="nucleotide sequence ID" value="NZ_JBIGHV010000001.1"/>
</dbReference>
<dbReference type="Gene3D" id="3.30.930.30">
    <property type="match status" value="1"/>
</dbReference>
<evidence type="ECO:0000256" key="1">
    <source>
        <dbReference type="SAM" id="MobiDB-lite"/>
    </source>
</evidence>
<evidence type="ECO:0000313" key="3">
    <source>
        <dbReference type="EMBL" id="MFG6428855.1"/>
    </source>
</evidence>
<proteinExistence type="predicted"/>
<evidence type="ECO:0000259" key="2">
    <source>
        <dbReference type="Pfam" id="PF03432"/>
    </source>
</evidence>
<dbReference type="EMBL" id="JBIGHV010000001">
    <property type="protein sequence ID" value="MFG6428855.1"/>
    <property type="molecule type" value="Genomic_DNA"/>
</dbReference>
<comment type="caution">
    <text evidence="3">The sequence shown here is derived from an EMBL/GenBank/DDBJ whole genome shotgun (WGS) entry which is preliminary data.</text>
</comment>
<feature type="compositionally biased region" description="Low complexity" evidence="1">
    <location>
        <begin position="316"/>
        <end position="331"/>
    </location>
</feature>
<name>A0ABW7EX31_9BURK</name>
<reference evidence="3 4" key="1">
    <citation type="submission" date="2024-08" db="EMBL/GenBank/DDBJ databases">
        <authorList>
            <person name="Lu H."/>
        </authorList>
    </citation>
    <scope>NUCLEOTIDE SEQUENCE [LARGE SCALE GENOMIC DNA]</scope>
    <source>
        <strain evidence="3 4">LYH14W</strain>
    </source>
</reference>
<accession>A0ABW7EX31</accession>
<feature type="region of interest" description="Disordered" evidence="1">
    <location>
        <begin position="299"/>
        <end position="331"/>
    </location>
</feature>
<dbReference type="Proteomes" id="UP001606210">
    <property type="component" value="Unassembled WGS sequence"/>
</dbReference>
<keyword evidence="4" id="KW-1185">Reference proteome</keyword>
<dbReference type="InterPro" id="IPR005094">
    <property type="entry name" value="Endonuclease_MobA/VirD2"/>
</dbReference>
<dbReference type="Pfam" id="PF03432">
    <property type="entry name" value="Relaxase"/>
    <property type="match status" value="1"/>
</dbReference>
<feature type="domain" description="MobA/VirD2-like nuclease" evidence="2">
    <location>
        <begin position="94"/>
        <end position="202"/>
    </location>
</feature>
<protein>
    <submittedName>
        <fullName evidence="3">Relaxase/mobilization nuclease domain-containing protein</fullName>
    </submittedName>
</protein>
<organism evidence="3 4">
    <name type="scientific">Pelomonas parva</name>
    <dbReference type="NCBI Taxonomy" id="3299032"/>
    <lineage>
        <taxon>Bacteria</taxon>
        <taxon>Pseudomonadati</taxon>
        <taxon>Pseudomonadota</taxon>
        <taxon>Betaproteobacteria</taxon>
        <taxon>Burkholderiales</taxon>
        <taxon>Sphaerotilaceae</taxon>
        <taxon>Roseateles</taxon>
    </lineage>
</organism>
<evidence type="ECO:0000313" key="4">
    <source>
        <dbReference type="Proteomes" id="UP001606210"/>
    </source>
</evidence>